<reference evidence="5 6" key="1">
    <citation type="submission" date="2019-12" db="EMBL/GenBank/DDBJ databases">
        <title>Paenibacillus sp. nov. sp. isolated from soil.</title>
        <authorList>
            <person name="Kim J."/>
            <person name="Jeong S.E."/>
            <person name="Jung H.S."/>
            <person name="Jeon C.O."/>
        </authorList>
    </citation>
    <scope>NUCLEOTIDE SEQUENCE [LARGE SCALE GENOMIC DNA]</scope>
    <source>
        <strain evidence="5 6">5J-6</strain>
    </source>
</reference>
<dbReference type="Gene3D" id="3.30.428.10">
    <property type="entry name" value="HIT-like"/>
    <property type="match status" value="1"/>
</dbReference>
<evidence type="ECO:0000256" key="1">
    <source>
        <dbReference type="PIRSR" id="PIRSR601310-1"/>
    </source>
</evidence>
<feature type="domain" description="HIT" evidence="4">
    <location>
        <begin position="15"/>
        <end position="131"/>
    </location>
</feature>
<feature type="active site" description="Tele-AMP-histidine intermediate" evidence="1">
    <location>
        <position position="118"/>
    </location>
</feature>
<name>A0A6L8UYK9_9BACL</name>
<dbReference type="EMBL" id="WTUZ01000016">
    <property type="protein sequence ID" value="MZQ83034.1"/>
    <property type="molecule type" value="Genomic_DNA"/>
</dbReference>
<dbReference type="PROSITE" id="PS51084">
    <property type="entry name" value="HIT_2"/>
    <property type="match status" value="1"/>
</dbReference>
<dbReference type="PANTHER" id="PTHR46648">
    <property type="entry name" value="HIT FAMILY PROTEIN 1"/>
    <property type="match status" value="1"/>
</dbReference>
<dbReference type="InterPro" id="IPR036265">
    <property type="entry name" value="HIT-like_sf"/>
</dbReference>
<keyword evidence="6" id="KW-1185">Reference proteome</keyword>
<dbReference type="InterPro" id="IPR001310">
    <property type="entry name" value="Histidine_triad_HIT"/>
</dbReference>
<organism evidence="5 6">
    <name type="scientific">Paenibacillus silvestris</name>
    <dbReference type="NCBI Taxonomy" id="2606219"/>
    <lineage>
        <taxon>Bacteria</taxon>
        <taxon>Bacillati</taxon>
        <taxon>Bacillota</taxon>
        <taxon>Bacilli</taxon>
        <taxon>Bacillales</taxon>
        <taxon>Paenibacillaceae</taxon>
        <taxon>Paenibacillus</taxon>
    </lineage>
</organism>
<evidence type="ECO:0000313" key="5">
    <source>
        <dbReference type="EMBL" id="MZQ83034.1"/>
    </source>
</evidence>
<dbReference type="AlphaFoldDB" id="A0A6L8UYK9"/>
<dbReference type="GO" id="GO:0003824">
    <property type="term" value="F:catalytic activity"/>
    <property type="evidence" value="ECO:0007669"/>
    <property type="project" value="InterPro"/>
</dbReference>
<sequence>MTASFSHKPEGYECPFCRVVSDRERPNQGTKQRDIIYQNNYVTAFIASKWWPNNKGHVLVVPNQHFENIFELPADYAAEIHRAAQLTAFAMKSTYGCDGISTRQHNEPAGNQDVWHYHLHVYPRYANDQLYQTKGSQSDPDERPFYAEKLRSWIDENVLTRQGDRYDENK</sequence>
<dbReference type="SUPFAM" id="SSF54197">
    <property type="entry name" value="HIT-like"/>
    <property type="match status" value="1"/>
</dbReference>
<comment type="caution">
    <text evidence="5">The sequence shown here is derived from an EMBL/GenBank/DDBJ whole genome shotgun (WGS) entry which is preliminary data.</text>
</comment>
<evidence type="ECO:0000259" key="4">
    <source>
        <dbReference type="PROSITE" id="PS51084"/>
    </source>
</evidence>
<dbReference type="RefSeq" id="WP_161407216.1">
    <property type="nucleotide sequence ID" value="NZ_WTUZ01000016.1"/>
</dbReference>
<proteinExistence type="predicted"/>
<gene>
    <name evidence="5" type="ORF">GQF01_13050</name>
</gene>
<evidence type="ECO:0000256" key="3">
    <source>
        <dbReference type="PROSITE-ProRule" id="PRU00464"/>
    </source>
</evidence>
<dbReference type="InterPro" id="IPR011146">
    <property type="entry name" value="HIT-like"/>
</dbReference>
<evidence type="ECO:0000256" key="2">
    <source>
        <dbReference type="PIRSR" id="PIRSR601310-3"/>
    </source>
</evidence>
<dbReference type="Proteomes" id="UP000481087">
    <property type="component" value="Unassembled WGS sequence"/>
</dbReference>
<dbReference type="GO" id="GO:0009117">
    <property type="term" value="P:nucleotide metabolic process"/>
    <property type="evidence" value="ECO:0007669"/>
    <property type="project" value="TreeGrafter"/>
</dbReference>
<accession>A0A6L8UYK9</accession>
<evidence type="ECO:0000313" key="6">
    <source>
        <dbReference type="Proteomes" id="UP000481087"/>
    </source>
</evidence>
<protein>
    <submittedName>
        <fullName evidence="5">HIT domain-containing protein</fullName>
    </submittedName>
</protein>
<dbReference type="PANTHER" id="PTHR46648:SF1">
    <property type="entry name" value="ADENOSINE 5'-MONOPHOSPHORAMIDASE HNT1"/>
    <property type="match status" value="1"/>
</dbReference>
<dbReference type="Pfam" id="PF01230">
    <property type="entry name" value="HIT"/>
    <property type="match status" value="1"/>
</dbReference>
<feature type="short sequence motif" description="Histidine triad motif" evidence="2 3">
    <location>
        <begin position="116"/>
        <end position="120"/>
    </location>
</feature>